<dbReference type="AlphaFoldDB" id="A0A0V8GG78"/>
<dbReference type="RefSeq" id="WP_023467641.1">
    <property type="nucleotide sequence ID" value="NZ_FMYN01000002.1"/>
</dbReference>
<dbReference type="Proteomes" id="UP000053797">
    <property type="component" value="Unassembled WGS sequence"/>
</dbReference>
<keyword evidence="4" id="KW-1185">Reference proteome</keyword>
<evidence type="ECO:0000313" key="4">
    <source>
        <dbReference type="Proteomes" id="UP001387110"/>
    </source>
</evidence>
<gene>
    <name evidence="1" type="ORF">AS033_07910</name>
    <name evidence="2" type="ORF">SZL87_08915</name>
</gene>
<comment type="caution">
    <text evidence="1">The sequence shown here is derived from an EMBL/GenBank/DDBJ whole genome shotgun (WGS) entry which is preliminary data.</text>
</comment>
<dbReference type="EMBL" id="LNQL01000002">
    <property type="protein sequence ID" value="KSU49283.1"/>
    <property type="molecule type" value="Genomic_DNA"/>
</dbReference>
<evidence type="ECO:0000313" key="1">
    <source>
        <dbReference type="EMBL" id="KSU49283.1"/>
    </source>
</evidence>
<dbReference type="Proteomes" id="UP001387110">
    <property type="component" value="Unassembled WGS sequence"/>
</dbReference>
<evidence type="ECO:0000313" key="3">
    <source>
        <dbReference type="Proteomes" id="UP000053797"/>
    </source>
</evidence>
<sequence length="139" mass="16587">MQYELIQNQTFRPVFERLLQEGRRLTVWFPDHIEVQSAEGLVEEAEELFGVTAEVIDDPQSFGKHILLPYLTEVEHREDGFIRYEAELTEELRQLVRELTLPMLTEGDFEVLYSYQIETETERFFVEDWFQADLQKLPN</sequence>
<proteinExistence type="predicted"/>
<reference evidence="1 3" key="1">
    <citation type="journal article" date="2015" name="Int. J. Syst. Evol. Microbiol.">
        <title>Exiguobacterium enclense sp. nov., isolated from sediment.</title>
        <authorList>
            <person name="Dastager S.G."/>
            <person name="Mawlankar R."/>
            <person name="Sonalkar V.V."/>
            <person name="Thorat M.N."/>
            <person name="Mual P."/>
            <person name="Verma A."/>
            <person name="Krishnamurthi S."/>
            <person name="Tang S.K."/>
            <person name="Li W.J."/>
        </authorList>
    </citation>
    <scope>NUCLEOTIDE SEQUENCE [LARGE SCALE GENOMIC DNA]</scope>
    <source>
        <strain evidence="1 3">NIO-1109</strain>
    </source>
</reference>
<dbReference type="EMBL" id="JBAWKY010000002">
    <property type="protein sequence ID" value="MEI4462540.1"/>
    <property type="molecule type" value="Genomic_DNA"/>
</dbReference>
<protein>
    <submittedName>
        <fullName evidence="1">Uncharacterized protein</fullName>
    </submittedName>
</protein>
<organism evidence="1 3">
    <name type="scientific">Exiguobacterium indicum</name>
    <dbReference type="NCBI Taxonomy" id="296995"/>
    <lineage>
        <taxon>Bacteria</taxon>
        <taxon>Bacillati</taxon>
        <taxon>Bacillota</taxon>
        <taxon>Bacilli</taxon>
        <taxon>Bacillales</taxon>
        <taxon>Bacillales Family XII. Incertae Sedis</taxon>
        <taxon>Exiguobacterium</taxon>
    </lineage>
</organism>
<evidence type="ECO:0000313" key="2">
    <source>
        <dbReference type="EMBL" id="MEI4462540.1"/>
    </source>
</evidence>
<dbReference type="OrthoDB" id="2352719at2"/>
<reference evidence="2 4" key="2">
    <citation type="submission" date="2023-12" db="EMBL/GenBank/DDBJ databases">
        <authorList>
            <person name="Easwaran N."/>
            <person name="Lazarus H.P.S."/>
        </authorList>
    </citation>
    <scope>NUCLEOTIDE SEQUENCE [LARGE SCALE GENOMIC DNA]</scope>
    <source>
        <strain evidence="2 4">VIT-2023</strain>
    </source>
</reference>
<name>A0A0V8GG78_9BACL</name>
<accession>A0A0V8GG78</accession>